<evidence type="ECO:0000313" key="4">
    <source>
        <dbReference type="Proteomes" id="UP000094527"/>
    </source>
</evidence>
<dbReference type="PROSITE" id="PS50240">
    <property type="entry name" value="TRYPSIN_DOM"/>
    <property type="match status" value="1"/>
</dbReference>
<feature type="non-terminal residue" evidence="3">
    <location>
        <position position="1"/>
    </location>
</feature>
<evidence type="ECO:0000259" key="2">
    <source>
        <dbReference type="PROSITE" id="PS50240"/>
    </source>
</evidence>
<dbReference type="Gene3D" id="2.40.10.10">
    <property type="entry name" value="Trypsin-like serine proteases"/>
    <property type="match status" value="2"/>
</dbReference>
<dbReference type="CDD" id="cd00190">
    <property type="entry name" value="Tryp_SPc"/>
    <property type="match status" value="1"/>
</dbReference>
<dbReference type="InterPro" id="IPR001254">
    <property type="entry name" value="Trypsin_dom"/>
</dbReference>
<evidence type="ECO:0000313" key="3">
    <source>
        <dbReference type="EMBL" id="ODM87006.1"/>
    </source>
</evidence>
<dbReference type="SMART" id="SM00020">
    <property type="entry name" value="Tryp_SPc"/>
    <property type="match status" value="1"/>
</dbReference>
<keyword evidence="1" id="KW-1015">Disulfide bond</keyword>
<dbReference type="SUPFAM" id="SSF50494">
    <property type="entry name" value="Trypsin-like serine proteases"/>
    <property type="match status" value="1"/>
</dbReference>
<proteinExistence type="predicted"/>
<dbReference type="GO" id="GO:0006508">
    <property type="term" value="P:proteolysis"/>
    <property type="evidence" value="ECO:0007669"/>
    <property type="project" value="InterPro"/>
</dbReference>
<dbReference type="Pfam" id="PF00089">
    <property type="entry name" value="Trypsin"/>
    <property type="match status" value="1"/>
</dbReference>
<evidence type="ECO:0000256" key="1">
    <source>
        <dbReference type="ARBA" id="ARBA00023157"/>
    </source>
</evidence>
<reference evidence="3 4" key="1">
    <citation type="journal article" date="2016" name="Genome Biol. Evol.">
        <title>Gene Family Evolution Reflects Adaptation to Soil Environmental Stressors in the Genome of the Collembolan Orchesella cincta.</title>
        <authorList>
            <person name="Faddeeva-Vakhrusheva A."/>
            <person name="Derks M.F."/>
            <person name="Anvar S.Y."/>
            <person name="Agamennone V."/>
            <person name="Suring W."/>
            <person name="Smit S."/>
            <person name="van Straalen N.M."/>
            <person name="Roelofs D."/>
        </authorList>
    </citation>
    <scope>NUCLEOTIDE SEQUENCE [LARGE SCALE GENOMIC DNA]</scope>
    <source>
        <tissue evidence="3">Mixed pool</tissue>
    </source>
</reference>
<dbReference type="OrthoDB" id="10059102at2759"/>
<gene>
    <name evidence="3" type="ORF">Ocin01_19678</name>
</gene>
<sequence length="200" mass="22803">CVQDNKTFRTFGPLLVHSDDYSSNGTSTGYEQIRKARYIYMHENYVWETDVNDIAIIALSSPLQYSSHVQNISLPRVKEKFHGHATVTGWGRIKEKGDTSDILRKVKIEIVKADKCKKVYKKVRMTVTDDIDVRWRIGARFLSGDKWRSSGESEGGNKGISVLCGIISHGHGCGRADYPGIYTRMSHYVEWIQNTQKKIM</sequence>
<protein>
    <submittedName>
        <fullName evidence="3">Trypsin-1</fullName>
    </submittedName>
</protein>
<dbReference type="AlphaFoldDB" id="A0A1D2M218"/>
<name>A0A1D2M218_ORCCI</name>
<dbReference type="InterPro" id="IPR043504">
    <property type="entry name" value="Peptidase_S1_PA_chymotrypsin"/>
</dbReference>
<dbReference type="EMBL" id="LJIJ01006492">
    <property type="protein sequence ID" value="ODM87006.1"/>
    <property type="molecule type" value="Genomic_DNA"/>
</dbReference>
<dbReference type="GO" id="GO:0004252">
    <property type="term" value="F:serine-type endopeptidase activity"/>
    <property type="evidence" value="ECO:0007669"/>
    <property type="project" value="InterPro"/>
</dbReference>
<dbReference type="PANTHER" id="PTHR24253:SF176">
    <property type="entry name" value="CORIN, ISOFORM B"/>
    <property type="match status" value="1"/>
</dbReference>
<accession>A0A1D2M218</accession>
<feature type="non-terminal residue" evidence="3">
    <location>
        <position position="200"/>
    </location>
</feature>
<dbReference type="Proteomes" id="UP000094527">
    <property type="component" value="Unassembled WGS sequence"/>
</dbReference>
<feature type="domain" description="Peptidase S1" evidence="2">
    <location>
        <begin position="1"/>
        <end position="197"/>
    </location>
</feature>
<dbReference type="PANTHER" id="PTHR24253">
    <property type="entry name" value="TRANSMEMBRANE PROTEASE SERINE"/>
    <property type="match status" value="1"/>
</dbReference>
<dbReference type="STRING" id="48709.A0A1D2M218"/>
<comment type="caution">
    <text evidence="3">The sequence shown here is derived from an EMBL/GenBank/DDBJ whole genome shotgun (WGS) entry which is preliminary data.</text>
</comment>
<keyword evidence="4" id="KW-1185">Reference proteome</keyword>
<organism evidence="3 4">
    <name type="scientific">Orchesella cincta</name>
    <name type="common">Springtail</name>
    <name type="synonym">Podura cincta</name>
    <dbReference type="NCBI Taxonomy" id="48709"/>
    <lineage>
        <taxon>Eukaryota</taxon>
        <taxon>Metazoa</taxon>
        <taxon>Ecdysozoa</taxon>
        <taxon>Arthropoda</taxon>
        <taxon>Hexapoda</taxon>
        <taxon>Collembola</taxon>
        <taxon>Entomobryomorpha</taxon>
        <taxon>Entomobryoidea</taxon>
        <taxon>Orchesellidae</taxon>
        <taxon>Orchesellinae</taxon>
        <taxon>Orchesella</taxon>
    </lineage>
</organism>
<dbReference type="InterPro" id="IPR009003">
    <property type="entry name" value="Peptidase_S1_PA"/>
</dbReference>